<dbReference type="EMBL" id="CP124544">
    <property type="protein sequence ID" value="WGV29108.1"/>
    <property type="molecule type" value="Genomic_DNA"/>
</dbReference>
<reference evidence="1 2" key="1">
    <citation type="journal article" date="2023" name="Limnol Oceanogr Lett">
        <title>Environmental adaptations by the intertidal Antarctic cyanobacterium Halotia branconii CENA392 as revealed using long-read genome sequencing.</title>
        <authorList>
            <person name="Dextro R.B."/>
            <person name="Delbaje E."/>
            <person name="Freitas P.N.N."/>
            <person name="Geraldes V."/>
            <person name="Pinto E."/>
            <person name="Long P.F."/>
            <person name="Fiore M.F."/>
        </authorList>
    </citation>
    <scope>NUCLEOTIDE SEQUENCE [LARGE SCALE GENOMIC DNA]</scope>
    <source>
        <strain evidence="1 2">CENA392</strain>
        <plasmid evidence="1 2">unnamed1</plasmid>
    </source>
</reference>
<dbReference type="Proteomes" id="UP001223520">
    <property type="component" value="Plasmid unnamed1"/>
</dbReference>
<keyword evidence="1" id="KW-0614">Plasmid</keyword>
<keyword evidence="2" id="KW-1185">Reference proteome</keyword>
<dbReference type="RefSeq" id="WP_281486304.1">
    <property type="nucleotide sequence ID" value="NZ_CP124544.1"/>
</dbReference>
<proteinExistence type="predicted"/>
<name>A0AAJ6NZ21_9CYAN</name>
<sequence length="60" mass="7175">MFPFWMNPCCHSSSLTHKSYRQNQLEFLRWMRDSLETRLAAINAAITTMERQMDEQNPPN</sequence>
<dbReference type="AlphaFoldDB" id="A0AAJ6NZ21"/>
<protein>
    <submittedName>
        <fullName evidence="1">Uncharacterized protein</fullName>
    </submittedName>
</protein>
<gene>
    <name evidence="1" type="ORF">QI031_30350</name>
</gene>
<geneLocation type="plasmid" evidence="1 2">
    <name>unnamed1</name>
</geneLocation>
<evidence type="ECO:0000313" key="1">
    <source>
        <dbReference type="EMBL" id="WGV29108.1"/>
    </source>
</evidence>
<accession>A0AAJ6NZ21</accession>
<evidence type="ECO:0000313" key="2">
    <source>
        <dbReference type="Proteomes" id="UP001223520"/>
    </source>
</evidence>
<organism evidence="1 2">
    <name type="scientific">Halotia branconii CENA392</name>
    <dbReference type="NCBI Taxonomy" id="1539056"/>
    <lineage>
        <taxon>Bacteria</taxon>
        <taxon>Bacillati</taxon>
        <taxon>Cyanobacteriota</taxon>
        <taxon>Cyanophyceae</taxon>
        <taxon>Nostocales</taxon>
        <taxon>Nodulariaceae</taxon>
        <taxon>Halotia</taxon>
    </lineage>
</organism>
<dbReference type="KEGG" id="hbq:QI031_30350"/>